<keyword evidence="8 10" id="KW-0460">Magnesium</keyword>
<dbReference type="PANTHER" id="PTHR43434:SF1">
    <property type="entry name" value="PHOSPHOGLYCOLATE PHOSPHATASE"/>
    <property type="match status" value="1"/>
</dbReference>
<reference evidence="12" key="1">
    <citation type="submission" date="2016-10" db="EMBL/GenBank/DDBJ databases">
        <authorList>
            <person name="Varghese N."/>
            <person name="Submissions S."/>
        </authorList>
    </citation>
    <scope>NUCLEOTIDE SEQUENCE [LARGE SCALE GENOMIC DNA]</scope>
    <source>
        <strain evidence="12">DSM 23317</strain>
    </source>
</reference>
<evidence type="ECO:0000256" key="2">
    <source>
        <dbReference type="ARBA" id="ARBA00001946"/>
    </source>
</evidence>
<dbReference type="PANTHER" id="PTHR43434">
    <property type="entry name" value="PHOSPHOGLYCOLATE PHOSPHATASE"/>
    <property type="match status" value="1"/>
</dbReference>
<organism evidence="11 12">
    <name type="scientific">Ferrimonas sediminum</name>
    <dbReference type="NCBI Taxonomy" id="718193"/>
    <lineage>
        <taxon>Bacteria</taxon>
        <taxon>Pseudomonadati</taxon>
        <taxon>Pseudomonadota</taxon>
        <taxon>Gammaproteobacteria</taxon>
        <taxon>Alteromonadales</taxon>
        <taxon>Ferrimonadaceae</taxon>
        <taxon>Ferrimonas</taxon>
    </lineage>
</organism>
<keyword evidence="6 10" id="KW-0479">Metal-binding</keyword>
<evidence type="ECO:0000313" key="11">
    <source>
        <dbReference type="EMBL" id="SDJ61178.1"/>
    </source>
</evidence>
<dbReference type="Proteomes" id="UP000199527">
    <property type="component" value="Unassembled WGS sequence"/>
</dbReference>
<dbReference type="Pfam" id="PF13419">
    <property type="entry name" value="HAD_2"/>
    <property type="match status" value="1"/>
</dbReference>
<dbReference type="InterPro" id="IPR041492">
    <property type="entry name" value="HAD_2"/>
</dbReference>
<dbReference type="InterPro" id="IPR036412">
    <property type="entry name" value="HAD-like_sf"/>
</dbReference>
<sequence length="232" mass="25037">MTEFSAIKGIGFDLDGTLADSVPDLAVACDAALKQFNLEGCTEAQVRHWVGNGARVLVQRALQSVMASPSEALITEVLAAFECHYQATNNRGSRLYPGVADTLAVLARRGYKMAVITNKPMQFVPELLESLGIAHYFSQCLGGDSLAEKKPSPQPLQHVMGQWQLPASAFLMVGDSRNDILAAEAAGVVSVGLSYGYNYGEDIRLSQPTLALDHFETLLAHLPARTEESTRV</sequence>
<dbReference type="GO" id="GO:0005829">
    <property type="term" value="C:cytosol"/>
    <property type="evidence" value="ECO:0007669"/>
    <property type="project" value="TreeGrafter"/>
</dbReference>
<evidence type="ECO:0000256" key="10">
    <source>
        <dbReference type="HAMAP-Rule" id="MF_00495"/>
    </source>
</evidence>
<evidence type="ECO:0000313" key="12">
    <source>
        <dbReference type="Proteomes" id="UP000199527"/>
    </source>
</evidence>
<accession>A0A1G8V526</accession>
<protein>
    <recommendedName>
        <fullName evidence="5 10">Phosphoglycolate phosphatase</fullName>
        <shortName evidence="10">PGP</shortName>
        <shortName evidence="10">PGPase</shortName>
        <ecNumber evidence="5 10">3.1.3.18</ecNumber>
    </recommendedName>
</protein>
<dbReference type="SFLD" id="SFLDG01135">
    <property type="entry name" value="C1.5.6:_HAD__Beta-PGM__Phospha"/>
    <property type="match status" value="1"/>
</dbReference>
<dbReference type="InterPro" id="IPR037512">
    <property type="entry name" value="PGPase_prok"/>
</dbReference>
<gene>
    <name evidence="11" type="ORF">SAMN04488540_110103</name>
</gene>
<dbReference type="InterPro" id="IPR023198">
    <property type="entry name" value="PGP-like_dom2"/>
</dbReference>
<dbReference type="OrthoDB" id="9776368at2"/>
<dbReference type="FunFam" id="3.40.50.1000:FF:000022">
    <property type="entry name" value="Phosphoglycolate phosphatase"/>
    <property type="match status" value="1"/>
</dbReference>
<dbReference type="EC" id="3.1.3.18" evidence="5 10"/>
<comment type="catalytic activity">
    <reaction evidence="1 10">
        <text>2-phosphoglycolate + H2O = glycolate + phosphate</text>
        <dbReference type="Rhea" id="RHEA:14369"/>
        <dbReference type="ChEBI" id="CHEBI:15377"/>
        <dbReference type="ChEBI" id="CHEBI:29805"/>
        <dbReference type="ChEBI" id="CHEBI:43474"/>
        <dbReference type="ChEBI" id="CHEBI:58033"/>
        <dbReference type="EC" id="3.1.3.18"/>
    </reaction>
</comment>
<dbReference type="SFLD" id="SFLDS00003">
    <property type="entry name" value="Haloacid_Dehalogenase"/>
    <property type="match status" value="1"/>
</dbReference>
<dbReference type="SFLD" id="SFLDG01129">
    <property type="entry name" value="C1.5:_HAD__Beta-PGM__Phosphata"/>
    <property type="match status" value="1"/>
</dbReference>
<evidence type="ECO:0000256" key="6">
    <source>
        <dbReference type="ARBA" id="ARBA00022723"/>
    </source>
</evidence>
<evidence type="ECO:0000256" key="5">
    <source>
        <dbReference type="ARBA" id="ARBA00013078"/>
    </source>
</evidence>
<feature type="active site" description="Nucleophile" evidence="10">
    <location>
        <position position="13"/>
    </location>
</feature>
<dbReference type="GO" id="GO:0046295">
    <property type="term" value="P:glycolate biosynthetic process"/>
    <property type="evidence" value="ECO:0007669"/>
    <property type="project" value="UniProtKB-UniRule"/>
</dbReference>
<dbReference type="GO" id="GO:0008967">
    <property type="term" value="F:phosphoglycolate phosphatase activity"/>
    <property type="evidence" value="ECO:0007669"/>
    <property type="project" value="UniProtKB-UniRule"/>
</dbReference>
<evidence type="ECO:0000256" key="9">
    <source>
        <dbReference type="ARBA" id="ARBA00023277"/>
    </source>
</evidence>
<comment type="cofactor">
    <cofactor evidence="2 10">
        <name>Mg(2+)</name>
        <dbReference type="ChEBI" id="CHEBI:18420"/>
    </cofactor>
</comment>
<evidence type="ECO:0000256" key="1">
    <source>
        <dbReference type="ARBA" id="ARBA00000830"/>
    </source>
</evidence>
<evidence type="ECO:0000256" key="8">
    <source>
        <dbReference type="ARBA" id="ARBA00022842"/>
    </source>
</evidence>
<name>A0A1G8V526_9GAMM</name>
<dbReference type="SUPFAM" id="SSF56784">
    <property type="entry name" value="HAD-like"/>
    <property type="match status" value="1"/>
</dbReference>
<dbReference type="PRINTS" id="PR00413">
    <property type="entry name" value="HADHALOGNASE"/>
</dbReference>
<dbReference type="Gene3D" id="3.40.50.1000">
    <property type="entry name" value="HAD superfamily/HAD-like"/>
    <property type="match status" value="1"/>
</dbReference>
<dbReference type="InterPro" id="IPR006439">
    <property type="entry name" value="HAD-SF_hydro_IA"/>
</dbReference>
<dbReference type="Gene3D" id="1.10.150.240">
    <property type="entry name" value="Putative phosphatase, domain 2"/>
    <property type="match status" value="1"/>
</dbReference>
<dbReference type="NCBIfam" id="NF009695">
    <property type="entry name" value="PRK13222.1-2"/>
    <property type="match status" value="1"/>
</dbReference>
<comment type="pathway">
    <text evidence="3 10">Organic acid metabolism; glycolate biosynthesis; glycolate from 2-phosphoglycolate: step 1/1.</text>
</comment>
<evidence type="ECO:0000256" key="4">
    <source>
        <dbReference type="ARBA" id="ARBA00006171"/>
    </source>
</evidence>
<dbReference type="NCBIfam" id="TIGR01549">
    <property type="entry name" value="HAD-SF-IA-v1"/>
    <property type="match status" value="1"/>
</dbReference>
<dbReference type="EMBL" id="FNEM01000010">
    <property type="protein sequence ID" value="SDJ61178.1"/>
    <property type="molecule type" value="Genomic_DNA"/>
</dbReference>
<dbReference type="GO" id="GO:0005975">
    <property type="term" value="P:carbohydrate metabolic process"/>
    <property type="evidence" value="ECO:0007669"/>
    <property type="project" value="InterPro"/>
</dbReference>
<feature type="binding site" evidence="10">
    <location>
        <position position="175"/>
    </location>
    <ligand>
        <name>Mg(2+)</name>
        <dbReference type="ChEBI" id="CHEBI:18420"/>
    </ligand>
</feature>
<dbReference type="HAMAP" id="MF_00495">
    <property type="entry name" value="GPH_hydrolase_bact"/>
    <property type="match status" value="1"/>
</dbReference>
<dbReference type="NCBIfam" id="TIGR01449">
    <property type="entry name" value="PGP_bact"/>
    <property type="match status" value="1"/>
</dbReference>
<comment type="function">
    <text evidence="10">Specifically catalyzes the dephosphorylation of 2-phosphoglycolate. Is involved in the dissimilation of the intracellular 2-phosphoglycolate formed during the DNA repair of 3'-phosphoglycolate ends, a major class of DNA lesions induced by oxidative stress.</text>
</comment>
<dbReference type="RefSeq" id="WP_090365729.1">
    <property type="nucleotide sequence ID" value="NZ_FNEM01000010.1"/>
</dbReference>
<evidence type="ECO:0000256" key="7">
    <source>
        <dbReference type="ARBA" id="ARBA00022801"/>
    </source>
</evidence>
<keyword evidence="7 10" id="KW-0378">Hydrolase</keyword>
<comment type="similarity">
    <text evidence="4 10">Belongs to the HAD-like hydrolase superfamily. CbbY/CbbZ/Gph/YieH family.</text>
</comment>
<dbReference type="GO" id="GO:0046872">
    <property type="term" value="F:metal ion binding"/>
    <property type="evidence" value="ECO:0007669"/>
    <property type="project" value="UniProtKB-KW"/>
</dbReference>
<feature type="binding site" evidence="10">
    <location>
        <position position="13"/>
    </location>
    <ligand>
        <name>Mg(2+)</name>
        <dbReference type="ChEBI" id="CHEBI:18420"/>
    </ligand>
</feature>
<dbReference type="UniPathway" id="UPA00865">
    <property type="reaction ID" value="UER00834"/>
</dbReference>
<evidence type="ECO:0000256" key="3">
    <source>
        <dbReference type="ARBA" id="ARBA00004818"/>
    </source>
</evidence>
<proteinExistence type="inferred from homology"/>
<keyword evidence="12" id="KW-1185">Reference proteome</keyword>
<feature type="binding site" evidence="10">
    <location>
        <position position="15"/>
    </location>
    <ligand>
        <name>Mg(2+)</name>
        <dbReference type="ChEBI" id="CHEBI:18420"/>
    </ligand>
</feature>
<keyword evidence="9 10" id="KW-0119">Carbohydrate metabolism</keyword>
<dbReference type="GO" id="GO:0006281">
    <property type="term" value="P:DNA repair"/>
    <property type="evidence" value="ECO:0007669"/>
    <property type="project" value="TreeGrafter"/>
</dbReference>
<dbReference type="CDD" id="cd16417">
    <property type="entry name" value="HAD_PGPase"/>
    <property type="match status" value="1"/>
</dbReference>
<dbReference type="InterPro" id="IPR050155">
    <property type="entry name" value="HAD-like_hydrolase_sf"/>
</dbReference>
<dbReference type="AlphaFoldDB" id="A0A1G8V526"/>
<dbReference type="InterPro" id="IPR023214">
    <property type="entry name" value="HAD_sf"/>
</dbReference>